<dbReference type="AlphaFoldDB" id="A0A2H5TUK2"/>
<evidence type="ECO:0000313" key="1">
    <source>
        <dbReference type="EMBL" id="POG59291.1"/>
    </source>
</evidence>
<sequence>MYNEIKRRIWIPRCDEVKRLEEKINIKKADLRKNKKDLNKFPDEDEKNDKNDKKLKTAEKLEKDNKNRLNKKISLVTLNKLTGKLADNINIDNSWDTTVKLVNYLD</sequence>
<gene>
    <name evidence="1" type="ORF">GLOIN_2v1487932</name>
</gene>
<proteinExistence type="predicted"/>
<organism evidence="1 2">
    <name type="scientific">Rhizophagus irregularis (strain DAOM 181602 / DAOM 197198 / MUCL 43194)</name>
    <name type="common">Arbuscular mycorrhizal fungus</name>
    <name type="synonym">Glomus intraradices</name>
    <dbReference type="NCBI Taxonomy" id="747089"/>
    <lineage>
        <taxon>Eukaryota</taxon>
        <taxon>Fungi</taxon>
        <taxon>Fungi incertae sedis</taxon>
        <taxon>Mucoromycota</taxon>
        <taxon>Glomeromycotina</taxon>
        <taxon>Glomeromycetes</taxon>
        <taxon>Glomerales</taxon>
        <taxon>Glomeraceae</taxon>
        <taxon>Rhizophagus</taxon>
    </lineage>
</organism>
<dbReference type="VEuPathDB" id="FungiDB:RhiirFUN_013996"/>
<reference evidence="1 2" key="1">
    <citation type="journal article" date="2013" name="Proc. Natl. Acad. Sci. U.S.A.">
        <title>Genome of an arbuscular mycorrhizal fungus provides insight into the oldest plant symbiosis.</title>
        <authorList>
            <person name="Tisserant E."/>
            <person name="Malbreil M."/>
            <person name="Kuo A."/>
            <person name="Kohler A."/>
            <person name="Symeonidi A."/>
            <person name="Balestrini R."/>
            <person name="Charron P."/>
            <person name="Duensing N."/>
            <person name="Frei Dit Frey N."/>
            <person name="Gianinazzi-Pearson V."/>
            <person name="Gilbert L.B."/>
            <person name="Handa Y."/>
            <person name="Herr J.R."/>
            <person name="Hijri M."/>
            <person name="Koul R."/>
            <person name="Kawaguchi M."/>
            <person name="Krajinski F."/>
            <person name="Lammers P.J."/>
            <person name="Masclaux F.G."/>
            <person name="Murat C."/>
            <person name="Morin E."/>
            <person name="Ndikumana S."/>
            <person name="Pagni M."/>
            <person name="Petitpierre D."/>
            <person name="Requena N."/>
            <person name="Rosikiewicz P."/>
            <person name="Riley R."/>
            <person name="Saito K."/>
            <person name="San Clemente H."/>
            <person name="Shapiro H."/>
            <person name="van Tuinen D."/>
            <person name="Becard G."/>
            <person name="Bonfante P."/>
            <person name="Paszkowski U."/>
            <person name="Shachar-Hill Y.Y."/>
            <person name="Tuskan G.A."/>
            <person name="Young P.W."/>
            <person name="Sanders I.R."/>
            <person name="Henrissat B."/>
            <person name="Rensing S.A."/>
            <person name="Grigoriev I.V."/>
            <person name="Corradi N."/>
            <person name="Roux C."/>
            <person name="Martin F."/>
        </authorList>
    </citation>
    <scope>NUCLEOTIDE SEQUENCE [LARGE SCALE GENOMIC DNA]</scope>
    <source>
        <strain evidence="1 2">DAOM 197198</strain>
    </source>
</reference>
<name>A0A2H5TUK2_RHIID</name>
<evidence type="ECO:0000313" key="2">
    <source>
        <dbReference type="Proteomes" id="UP000018888"/>
    </source>
</evidence>
<protein>
    <submittedName>
        <fullName evidence="1">Uncharacterized protein</fullName>
    </submittedName>
</protein>
<keyword evidence="2" id="KW-1185">Reference proteome</keyword>
<reference evidence="1 2" key="2">
    <citation type="journal article" date="2018" name="New Phytol.">
        <title>High intraspecific genome diversity in the model arbuscular mycorrhizal symbiont Rhizophagus irregularis.</title>
        <authorList>
            <person name="Chen E.C.H."/>
            <person name="Morin E."/>
            <person name="Beaudet D."/>
            <person name="Noel J."/>
            <person name="Yildirir G."/>
            <person name="Ndikumana S."/>
            <person name="Charron P."/>
            <person name="St-Onge C."/>
            <person name="Giorgi J."/>
            <person name="Kruger M."/>
            <person name="Marton T."/>
            <person name="Ropars J."/>
            <person name="Grigoriev I.V."/>
            <person name="Hainaut M."/>
            <person name="Henrissat B."/>
            <person name="Roux C."/>
            <person name="Martin F."/>
            <person name="Corradi N."/>
        </authorList>
    </citation>
    <scope>NUCLEOTIDE SEQUENCE [LARGE SCALE GENOMIC DNA]</scope>
    <source>
        <strain evidence="1 2">DAOM 197198</strain>
    </source>
</reference>
<accession>A0A2H5TUK2</accession>
<dbReference type="Proteomes" id="UP000018888">
    <property type="component" value="Unassembled WGS sequence"/>
</dbReference>
<dbReference type="EMBL" id="AUPC02000458">
    <property type="protein sequence ID" value="POG59291.1"/>
    <property type="molecule type" value="Genomic_DNA"/>
</dbReference>
<comment type="caution">
    <text evidence="1">The sequence shown here is derived from an EMBL/GenBank/DDBJ whole genome shotgun (WGS) entry which is preliminary data.</text>
</comment>